<feature type="compositionally biased region" description="Basic and acidic residues" evidence="1">
    <location>
        <begin position="439"/>
        <end position="451"/>
    </location>
</feature>
<proteinExistence type="predicted"/>
<reference evidence="3" key="1">
    <citation type="submission" date="2011-12" db="EMBL/GenBank/DDBJ databases">
        <authorList>
            <consortium name="The Broad Institute Genome Sequencing Platform"/>
            <person name="Russ C."/>
            <person name="Tyler B."/>
            <person name="Panabieres F."/>
            <person name="Shan W."/>
            <person name="Tripathy S."/>
            <person name="Grunwald N."/>
            <person name="Machado M."/>
            <person name="Young S.K."/>
            <person name="Zeng Q."/>
            <person name="Gargeya S."/>
            <person name="Fitzgerald M."/>
            <person name="Haas B."/>
            <person name="Abouelleil A."/>
            <person name="Alvarado L."/>
            <person name="Arachchi H.M."/>
            <person name="Berlin A."/>
            <person name="Chapman S.B."/>
            <person name="Gearin G."/>
            <person name="Goldberg J."/>
            <person name="Griggs A."/>
            <person name="Gujja S."/>
            <person name="Hansen M."/>
            <person name="Heiman D."/>
            <person name="Howarth C."/>
            <person name="Larimer J."/>
            <person name="Lui A."/>
            <person name="MacDonald P.J.P."/>
            <person name="McCowen C."/>
            <person name="Montmayeur A."/>
            <person name="Murphy C."/>
            <person name="Neiman D."/>
            <person name="Pearson M."/>
            <person name="Priest M."/>
            <person name="Roberts A."/>
            <person name="Saif S."/>
            <person name="Shea T."/>
            <person name="Sisk P."/>
            <person name="Stolte C."/>
            <person name="Sykes S."/>
            <person name="Wortman J."/>
            <person name="Nusbaum C."/>
            <person name="Birren B."/>
        </authorList>
    </citation>
    <scope>NUCLEOTIDE SEQUENCE [LARGE SCALE GENOMIC DNA]</scope>
    <source>
        <strain evidence="3">INRA-310</strain>
    </source>
</reference>
<protein>
    <submittedName>
        <fullName evidence="2">Uncharacterized protein</fullName>
    </submittedName>
</protein>
<feature type="compositionally biased region" description="Basic and acidic residues" evidence="1">
    <location>
        <begin position="314"/>
        <end position="334"/>
    </location>
</feature>
<feature type="region of interest" description="Disordered" evidence="1">
    <location>
        <begin position="372"/>
        <end position="466"/>
    </location>
</feature>
<dbReference type="OrthoDB" id="128007at2759"/>
<reference evidence="2 3" key="2">
    <citation type="submission" date="2013-11" db="EMBL/GenBank/DDBJ databases">
        <title>The Genome Sequence of Phytophthora parasitica INRA-310.</title>
        <authorList>
            <consortium name="The Broad Institute Genomics Platform"/>
            <person name="Russ C."/>
            <person name="Tyler B."/>
            <person name="Panabieres F."/>
            <person name="Shan W."/>
            <person name="Tripathy S."/>
            <person name="Grunwald N."/>
            <person name="Machado M."/>
            <person name="Johnson C.S."/>
            <person name="Arredondo F."/>
            <person name="Hong C."/>
            <person name="Coffey M."/>
            <person name="Young S.K."/>
            <person name="Zeng Q."/>
            <person name="Gargeya S."/>
            <person name="Fitzgerald M."/>
            <person name="Abouelleil A."/>
            <person name="Alvarado L."/>
            <person name="Chapman S.B."/>
            <person name="Gainer-Dewar J."/>
            <person name="Goldberg J."/>
            <person name="Griggs A."/>
            <person name="Gujja S."/>
            <person name="Hansen M."/>
            <person name="Howarth C."/>
            <person name="Imamovic A."/>
            <person name="Ireland A."/>
            <person name="Larimer J."/>
            <person name="McCowan C."/>
            <person name="Murphy C."/>
            <person name="Pearson M."/>
            <person name="Poon T.W."/>
            <person name="Priest M."/>
            <person name="Roberts A."/>
            <person name="Saif S."/>
            <person name="Shea T."/>
            <person name="Sykes S."/>
            <person name="Wortman J."/>
            <person name="Nusbaum C."/>
            <person name="Birren B."/>
        </authorList>
    </citation>
    <scope>NUCLEOTIDE SEQUENCE [LARGE SCALE GENOMIC DNA]</scope>
    <source>
        <strain evidence="2 3">INRA-310</strain>
    </source>
</reference>
<name>W2QQG1_PHYN3</name>
<dbReference type="RefSeq" id="XP_008898899.1">
    <property type="nucleotide sequence ID" value="XM_008900651.1"/>
</dbReference>
<dbReference type="GeneID" id="20176565"/>
<dbReference type="Proteomes" id="UP000018817">
    <property type="component" value="Unassembled WGS sequence"/>
</dbReference>
<organism evidence="2 3">
    <name type="scientific">Phytophthora nicotianae (strain INRA-310)</name>
    <name type="common">Phytophthora parasitica</name>
    <dbReference type="NCBI Taxonomy" id="761204"/>
    <lineage>
        <taxon>Eukaryota</taxon>
        <taxon>Sar</taxon>
        <taxon>Stramenopiles</taxon>
        <taxon>Oomycota</taxon>
        <taxon>Peronosporomycetes</taxon>
        <taxon>Peronosporales</taxon>
        <taxon>Peronosporaceae</taxon>
        <taxon>Phytophthora</taxon>
    </lineage>
</organism>
<evidence type="ECO:0000256" key="1">
    <source>
        <dbReference type="SAM" id="MobiDB-lite"/>
    </source>
</evidence>
<dbReference type="AlphaFoldDB" id="W2QQG1"/>
<sequence length="466" mass="50691">MTKSASRQKANNANDSKNATITSTANAPVNPADTKSTNKNPNVVQNANANTNKTANKNFGKIIALTDVTPASVQQARQIRKTDFERFQKFHNFFIANEEPTARVINSKANTKREQVDQWLAGAVNPKTLACIQEIQETQPGLLELLVVSAALTKYGEKELARRDDLGEMDYVVGARFGTNGLRSKQHVQHTVGMSFVLRLVLDLAPEKRAGCEILREILSHQSNGQLVLNPTANGLHSALLGAGTDSDDWSKHKQDQLRQMANQAQSDKFQEAMQQIGGEHLYDAIRTQLKQAGGASVWNAAKDKPALQAKNIRSREGSADKNTKSKKGADHKQQKQPAKKNGTSQVQSVKKHLPVEVEKVMLVPPPAPVVVKSATASTTKKEDGKKNSKKGKNAAPEKNVAPVKNTTTEKNVSTTAQKPGAIMSSARDGRAVTFPADVFKDPVLAEKEAASDSITNNAKPFDERR</sequence>
<gene>
    <name evidence="2" type="ORF">PPTG_06606</name>
</gene>
<feature type="compositionally biased region" description="Polar residues" evidence="1">
    <location>
        <begin position="405"/>
        <end position="418"/>
    </location>
</feature>
<dbReference type="OMA" id="FFIANDE"/>
<feature type="compositionally biased region" description="Polar residues" evidence="1">
    <location>
        <begin position="1"/>
        <end position="27"/>
    </location>
</feature>
<dbReference type="EMBL" id="KI669570">
    <property type="protein sequence ID" value="ETN15323.1"/>
    <property type="molecule type" value="Genomic_DNA"/>
</dbReference>
<dbReference type="STRING" id="761204.W2QQG1"/>
<feature type="region of interest" description="Disordered" evidence="1">
    <location>
        <begin position="1"/>
        <end position="47"/>
    </location>
</feature>
<evidence type="ECO:0000313" key="2">
    <source>
        <dbReference type="EMBL" id="ETN15323.1"/>
    </source>
</evidence>
<feature type="compositionally biased region" description="Low complexity" evidence="1">
    <location>
        <begin position="37"/>
        <end position="47"/>
    </location>
</feature>
<evidence type="ECO:0000313" key="3">
    <source>
        <dbReference type="Proteomes" id="UP000018817"/>
    </source>
</evidence>
<accession>W2QQG1</accession>
<feature type="region of interest" description="Disordered" evidence="1">
    <location>
        <begin position="303"/>
        <end position="350"/>
    </location>
</feature>
<dbReference type="VEuPathDB" id="FungiDB:PPTG_06606"/>